<proteinExistence type="inferred from homology"/>
<accession>A0A840NSE1</accession>
<evidence type="ECO:0000313" key="4">
    <source>
        <dbReference type="EMBL" id="MBB5071127.1"/>
    </source>
</evidence>
<keyword evidence="5" id="KW-1185">Reference proteome</keyword>
<dbReference type="Pfam" id="PF01497">
    <property type="entry name" value="Peripla_BP_2"/>
    <property type="match status" value="1"/>
</dbReference>
<comment type="similarity">
    <text evidence="1">Belongs to the bacterial solute-binding protein 8 family.</text>
</comment>
<evidence type="ECO:0000256" key="1">
    <source>
        <dbReference type="ARBA" id="ARBA00008814"/>
    </source>
</evidence>
<gene>
    <name evidence="4" type="ORF">BJ969_004215</name>
</gene>
<reference evidence="4 5" key="1">
    <citation type="submission" date="2020-08" db="EMBL/GenBank/DDBJ databases">
        <title>Sequencing the genomes of 1000 actinobacteria strains.</title>
        <authorList>
            <person name="Klenk H.-P."/>
        </authorList>
    </citation>
    <scope>NUCLEOTIDE SEQUENCE [LARGE SCALE GENOMIC DNA]</scope>
    <source>
        <strain evidence="4 5">DSM 45582</strain>
    </source>
</reference>
<sequence length="349" mass="37064">MAANSGAFARGVAASHRTRRAHVAHRPDHEDVMLGFRRIPALLLAVLALLFAGTSCATRTPSPAPEAPVEDPAAAFPAQITIEGQEPVTLPQQPKSIVSLSPTATESLYAIGAGEQVKATDQFSDFPQHAPRTDLNGLTSDAAAVAGHDPDLVIAPEGAGKLVEGLHELEIPVLVTPSAASLDEAYAQIETLGQATGHSRQAHDVTRRMRDDIAKIVADTPKPPEPLSYFHEVSPDFYTTTSHSFIGGVYRLFGLTNIADEAGGAGNDFPQLAQERIVQADPDLIFLADAKCCGATPQSAATRPGWDTLTAVRENRVIALDDDIAGRWGPRVVDLVRSVSDTVARTQRP</sequence>
<dbReference type="AlphaFoldDB" id="A0A840NSE1"/>
<dbReference type="EMBL" id="JACHIV010000001">
    <property type="protein sequence ID" value="MBB5071127.1"/>
    <property type="molecule type" value="Genomic_DNA"/>
</dbReference>
<name>A0A840NSE1_9PSEU</name>
<feature type="domain" description="Fe/B12 periplasmic-binding" evidence="3">
    <location>
        <begin position="96"/>
        <end position="349"/>
    </location>
</feature>
<evidence type="ECO:0000313" key="5">
    <source>
        <dbReference type="Proteomes" id="UP000580474"/>
    </source>
</evidence>
<dbReference type="GO" id="GO:0071281">
    <property type="term" value="P:cellular response to iron ion"/>
    <property type="evidence" value="ECO:0007669"/>
    <property type="project" value="TreeGrafter"/>
</dbReference>
<dbReference type="PROSITE" id="PS50983">
    <property type="entry name" value="FE_B12_PBP"/>
    <property type="match status" value="1"/>
</dbReference>
<comment type="caution">
    <text evidence="4">The sequence shown here is derived from an EMBL/GenBank/DDBJ whole genome shotgun (WGS) entry which is preliminary data.</text>
</comment>
<feature type="region of interest" description="Disordered" evidence="2">
    <location>
        <begin position="1"/>
        <end position="24"/>
    </location>
</feature>
<dbReference type="InterPro" id="IPR002491">
    <property type="entry name" value="ABC_transptr_periplasmic_BD"/>
</dbReference>
<organism evidence="4 5">
    <name type="scientific">Saccharopolyspora gloriosae</name>
    <dbReference type="NCBI Taxonomy" id="455344"/>
    <lineage>
        <taxon>Bacteria</taxon>
        <taxon>Bacillati</taxon>
        <taxon>Actinomycetota</taxon>
        <taxon>Actinomycetes</taxon>
        <taxon>Pseudonocardiales</taxon>
        <taxon>Pseudonocardiaceae</taxon>
        <taxon>Saccharopolyspora</taxon>
    </lineage>
</organism>
<evidence type="ECO:0000259" key="3">
    <source>
        <dbReference type="PROSITE" id="PS50983"/>
    </source>
</evidence>
<dbReference type="Gene3D" id="3.40.50.1980">
    <property type="entry name" value="Nitrogenase molybdenum iron protein domain"/>
    <property type="match status" value="2"/>
</dbReference>
<dbReference type="SUPFAM" id="SSF53807">
    <property type="entry name" value="Helical backbone' metal receptor"/>
    <property type="match status" value="1"/>
</dbReference>
<dbReference type="Proteomes" id="UP000580474">
    <property type="component" value="Unassembled WGS sequence"/>
</dbReference>
<evidence type="ECO:0000256" key="2">
    <source>
        <dbReference type="SAM" id="MobiDB-lite"/>
    </source>
</evidence>
<protein>
    <submittedName>
        <fullName evidence="4">Iron complex transport system substrate-binding protein</fullName>
    </submittedName>
</protein>
<dbReference type="RefSeq" id="WP_343071518.1">
    <property type="nucleotide sequence ID" value="NZ_JACHIV010000001.1"/>
</dbReference>
<dbReference type="PANTHER" id="PTHR30535:SF34">
    <property type="entry name" value="MOLYBDATE-BINDING PROTEIN MOLA"/>
    <property type="match status" value="1"/>
</dbReference>
<dbReference type="CDD" id="cd01143">
    <property type="entry name" value="YvrC"/>
    <property type="match status" value="1"/>
</dbReference>
<dbReference type="InterPro" id="IPR050902">
    <property type="entry name" value="ABC_Transporter_SBP"/>
</dbReference>
<dbReference type="PANTHER" id="PTHR30535">
    <property type="entry name" value="VITAMIN B12-BINDING PROTEIN"/>
    <property type="match status" value="1"/>
</dbReference>